<protein>
    <submittedName>
        <fullName evidence="1">Uncharacterized protein</fullName>
    </submittedName>
</protein>
<evidence type="ECO:0000313" key="1">
    <source>
        <dbReference type="EMBL" id="PIW17956.1"/>
    </source>
</evidence>
<dbReference type="EMBL" id="PFFQ01000017">
    <property type="protein sequence ID" value="PIW17956.1"/>
    <property type="molecule type" value="Genomic_DNA"/>
</dbReference>
<gene>
    <name evidence="1" type="ORF">COW36_06675</name>
</gene>
<proteinExistence type="predicted"/>
<comment type="caution">
    <text evidence="1">The sequence shown here is derived from an EMBL/GenBank/DDBJ whole genome shotgun (WGS) entry which is preliminary data.</text>
</comment>
<reference evidence="1 2" key="1">
    <citation type="submission" date="2017-09" db="EMBL/GenBank/DDBJ databases">
        <title>Depth-based differentiation of microbial function through sediment-hosted aquifers and enrichment of novel symbionts in the deep terrestrial subsurface.</title>
        <authorList>
            <person name="Probst A.J."/>
            <person name="Ladd B."/>
            <person name="Jarett J.K."/>
            <person name="Geller-Mcgrath D.E."/>
            <person name="Sieber C.M."/>
            <person name="Emerson J.B."/>
            <person name="Anantharaman K."/>
            <person name="Thomas B.C."/>
            <person name="Malmstrom R."/>
            <person name="Stieglmeier M."/>
            <person name="Klingl A."/>
            <person name="Woyke T."/>
            <person name="Ryan C.M."/>
            <person name="Banfield J.F."/>
        </authorList>
    </citation>
    <scope>NUCLEOTIDE SEQUENCE [LARGE SCALE GENOMIC DNA]</scope>
    <source>
        <strain evidence="1">CG17_big_fil_post_rev_8_21_14_2_50_48_46</strain>
    </source>
</reference>
<name>A0A2M7G7B3_9BACT</name>
<sequence>MRKSDVVKQTNGRYAAYLYRADGKALGPYTELTLSEANAMAHNWGTKGHISTKRPDNFVKGVTA</sequence>
<dbReference type="Proteomes" id="UP000231019">
    <property type="component" value="Unassembled WGS sequence"/>
</dbReference>
<evidence type="ECO:0000313" key="2">
    <source>
        <dbReference type="Proteomes" id="UP000231019"/>
    </source>
</evidence>
<dbReference type="AlphaFoldDB" id="A0A2M7G7B3"/>
<organism evidence="1 2">
    <name type="scientific">bacterium (Candidatus Blackallbacteria) CG17_big_fil_post_rev_8_21_14_2_50_48_46</name>
    <dbReference type="NCBI Taxonomy" id="2014261"/>
    <lineage>
        <taxon>Bacteria</taxon>
        <taxon>Candidatus Blackallbacteria</taxon>
    </lineage>
</organism>
<accession>A0A2M7G7B3</accession>